<protein>
    <submittedName>
        <fullName evidence="6">1169_t:CDS:1</fullName>
    </submittedName>
</protein>
<feature type="non-terminal residue" evidence="6">
    <location>
        <position position="123"/>
    </location>
</feature>
<dbReference type="InterPro" id="IPR003656">
    <property type="entry name" value="Znf_BED"/>
</dbReference>
<feature type="domain" description="BED-type" evidence="5">
    <location>
        <begin position="56"/>
        <end position="110"/>
    </location>
</feature>
<evidence type="ECO:0000256" key="4">
    <source>
        <dbReference type="PROSITE-ProRule" id="PRU00027"/>
    </source>
</evidence>
<dbReference type="SUPFAM" id="SSF57667">
    <property type="entry name" value="beta-beta-alpha zinc fingers"/>
    <property type="match status" value="1"/>
</dbReference>
<keyword evidence="7" id="KW-1185">Reference proteome</keyword>
<evidence type="ECO:0000313" key="7">
    <source>
        <dbReference type="Proteomes" id="UP000789706"/>
    </source>
</evidence>
<keyword evidence="2 4" id="KW-0863">Zinc-finger</keyword>
<reference evidence="6" key="1">
    <citation type="submission" date="2021-06" db="EMBL/GenBank/DDBJ databases">
        <authorList>
            <person name="Kallberg Y."/>
            <person name="Tangrot J."/>
            <person name="Rosling A."/>
        </authorList>
    </citation>
    <scope>NUCLEOTIDE SEQUENCE</scope>
    <source>
        <strain evidence="6">AZ414A</strain>
    </source>
</reference>
<dbReference type="Pfam" id="PF02892">
    <property type="entry name" value="zf-BED"/>
    <property type="match status" value="1"/>
</dbReference>
<dbReference type="EMBL" id="CAJVPK010003035">
    <property type="protein sequence ID" value="CAG8622499.1"/>
    <property type="molecule type" value="Genomic_DNA"/>
</dbReference>
<dbReference type="Proteomes" id="UP000789706">
    <property type="component" value="Unassembled WGS sequence"/>
</dbReference>
<dbReference type="OrthoDB" id="2485182at2759"/>
<dbReference type="PROSITE" id="PS50808">
    <property type="entry name" value="ZF_BED"/>
    <property type="match status" value="1"/>
</dbReference>
<dbReference type="AlphaFoldDB" id="A0A9N9GS94"/>
<organism evidence="6 7">
    <name type="scientific">Diversispora eburnea</name>
    <dbReference type="NCBI Taxonomy" id="1213867"/>
    <lineage>
        <taxon>Eukaryota</taxon>
        <taxon>Fungi</taxon>
        <taxon>Fungi incertae sedis</taxon>
        <taxon>Mucoromycota</taxon>
        <taxon>Glomeromycotina</taxon>
        <taxon>Glomeromycetes</taxon>
        <taxon>Diversisporales</taxon>
        <taxon>Diversisporaceae</taxon>
        <taxon>Diversispora</taxon>
    </lineage>
</organism>
<evidence type="ECO:0000313" key="6">
    <source>
        <dbReference type="EMBL" id="CAG8622499.1"/>
    </source>
</evidence>
<dbReference type="SMART" id="SM00614">
    <property type="entry name" value="ZnF_BED"/>
    <property type="match status" value="1"/>
</dbReference>
<gene>
    <name evidence="6" type="ORF">DEBURN_LOCUS10426</name>
</gene>
<sequence length="123" mass="14005">MSNESSINYLTSPIDSIDCTFQSQPSFDSGIATQTTSSIIHEQVIQTESSTFSNAHAKSKVWNYFTKPYGPLQSRKTKCHECGIEFSYHSSLSLLKYHLKNKHKIDIFTNLSQVKRQSQQQIP</sequence>
<proteinExistence type="predicted"/>
<name>A0A9N9GS94_9GLOM</name>
<evidence type="ECO:0000256" key="3">
    <source>
        <dbReference type="ARBA" id="ARBA00022833"/>
    </source>
</evidence>
<keyword evidence="1" id="KW-0479">Metal-binding</keyword>
<comment type="caution">
    <text evidence="6">The sequence shown here is derived from an EMBL/GenBank/DDBJ whole genome shotgun (WGS) entry which is preliminary data.</text>
</comment>
<evidence type="ECO:0000259" key="5">
    <source>
        <dbReference type="PROSITE" id="PS50808"/>
    </source>
</evidence>
<keyword evidence="3" id="KW-0862">Zinc</keyword>
<dbReference type="GO" id="GO:0008270">
    <property type="term" value="F:zinc ion binding"/>
    <property type="evidence" value="ECO:0007669"/>
    <property type="project" value="UniProtKB-KW"/>
</dbReference>
<dbReference type="InterPro" id="IPR036236">
    <property type="entry name" value="Znf_C2H2_sf"/>
</dbReference>
<accession>A0A9N9GS94</accession>
<evidence type="ECO:0000256" key="2">
    <source>
        <dbReference type="ARBA" id="ARBA00022771"/>
    </source>
</evidence>
<evidence type="ECO:0000256" key="1">
    <source>
        <dbReference type="ARBA" id="ARBA00022723"/>
    </source>
</evidence>
<dbReference type="GO" id="GO:0003677">
    <property type="term" value="F:DNA binding"/>
    <property type="evidence" value="ECO:0007669"/>
    <property type="project" value="InterPro"/>
</dbReference>